<accession>A0ABV7VHE6</accession>
<dbReference type="Proteomes" id="UP001595711">
    <property type="component" value="Unassembled WGS sequence"/>
</dbReference>
<feature type="transmembrane region" description="Helical" evidence="6">
    <location>
        <begin position="305"/>
        <end position="325"/>
    </location>
</feature>
<feature type="transmembrane region" description="Helical" evidence="6">
    <location>
        <begin position="337"/>
        <end position="359"/>
    </location>
</feature>
<keyword evidence="4 6" id="KW-1133">Transmembrane helix</keyword>
<feature type="transmembrane region" description="Helical" evidence="6">
    <location>
        <begin position="15"/>
        <end position="33"/>
    </location>
</feature>
<feature type="transmembrane region" description="Helical" evidence="6">
    <location>
        <begin position="101"/>
        <end position="122"/>
    </location>
</feature>
<dbReference type="PANTHER" id="PTHR33529">
    <property type="entry name" value="SLR0882 PROTEIN-RELATED"/>
    <property type="match status" value="1"/>
</dbReference>
<evidence type="ECO:0000313" key="8">
    <source>
        <dbReference type="Proteomes" id="UP001595711"/>
    </source>
</evidence>
<evidence type="ECO:0000256" key="5">
    <source>
        <dbReference type="ARBA" id="ARBA00023136"/>
    </source>
</evidence>
<reference evidence="8" key="1">
    <citation type="journal article" date="2019" name="Int. J. Syst. Evol. Microbiol.">
        <title>The Global Catalogue of Microorganisms (GCM) 10K type strain sequencing project: providing services to taxonomists for standard genome sequencing and annotation.</title>
        <authorList>
            <consortium name="The Broad Institute Genomics Platform"/>
            <consortium name="The Broad Institute Genome Sequencing Center for Infectious Disease"/>
            <person name="Wu L."/>
            <person name="Ma J."/>
        </authorList>
    </citation>
    <scope>NUCLEOTIDE SEQUENCE [LARGE SCALE GENOMIC DNA]</scope>
    <source>
        <strain evidence="8">KCTC 42182</strain>
    </source>
</reference>
<organism evidence="7 8">
    <name type="scientific">Ferrovibrio xuzhouensis</name>
    <dbReference type="NCBI Taxonomy" id="1576914"/>
    <lineage>
        <taxon>Bacteria</taxon>
        <taxon>Pseudomonadati</taxon>
        <taxon>Pseudomonadota</taxon>
        <taxon>Alphaproteobacteria</taxon>
        <taxon>Rhodospirillales</taxon>
        <taxon>Rhodospirillaceae</taxon>
        <taxon>Ferrovibrio</taxon>
    </lineage>
</organism>
<name>A0ABV7VHE6_9PROT</name>
<dbReference type="InterPro" id="IPR005495">
    <property type="entry name" value="LptG/LptF_permease"/>
</dbReference>
<keyword evidence="2" id="KW-1003">Cell membrane</keyword>
<gene>
    <name evidence="7" type="primary">lptG</name>
    <name evidence="7" type="ORF">ACFOOQ_15430</name>
</gene>
<feature type="transmembrane region" description="Helical" evidence="6">
    <location>
        <begin position="64"/>
        <end position="81"/>
    </location>
</feature>
<dbReference type="NCBIfam" id="TIGR04408">
    <property type="entry name" value="LptG_lptG"/>
    <property type="match status" value="1"/>
</dbReference>
<dbReference type="EMBL" id="JBHRYJ010000003">
    <property type="protein sequence ID" value="MFC3676949.1"/>
    <property type="molecule type" value="Genomic_DNA"/>
</dbReference>
<comment type="caution">
    <text evidence="7">The sequence shown here is derived from an EMBL/GenBank/DDBJ whole genome shotgun (WGS) entry which is preliminary data.</text>
</comment>
<evidence type="ECO:0000313" key="7">
    <source>
        <dbReference type="EMBL" id="MFC3676949.1"/>
    </source>
</evidence>
<keyword evidence="3 6" id="KW-0812">Transmembrane</keyword>
<feature type="transmembrane region" description="Helical" evidence="6">
    <location>
        <begin position="277"/>
        <end position="299"/>
    </location>
</feature>
<evidence type="ECO:0000256" key="6">
    <source>
        <dbReference type="SAM" id="Phobius"/>
    </source>
</evidence>
<sequence>MRQSTTLALYLGRHYLMAILSVFIVLTVLAYSFDTVELLRRATGKPDATLDLVMQMSLLKLPSLTIKLFPFATLFGSMLALSRLTRTQELTVARASGVSVWQFLFPGLAIAFMLGAFAITVYNPVSAALLARYENIEARVLRGSSSILAVSSGGLWLRDTDANGQIVVHALRSAKQGVQLYDAILFYYNSNDQFIKRIDASSAYLEHGYWMLQKAVVSYPDRPAEWHDTLRVTTTLTSDRIQESFASPDTISFWQLPSFIDTLEAAGFSAVRHRLHFYSLLALPVLLCAMLLVAASFSLRLARGGGIGFMLAGGVAVGFLFYFSVELMQPFGLNGALPVPLAAWAPTAVFVMLGISRLFHLEDG</sequence>
<keyword evidence="8" id="KW-1185">Reference proteome</keyword>
<evidence type="ECO:0000256" key="2">
    <source>
        <dbReference type="ARBA" id="ARBA00022475"/>
    </source>
</evidence>
<protein>
    <submittedName>
        <fullName evidence="7">LPS export ABC transporter permease LptG</fullName>
    </submittedName>
</protein>
<evidence type="ECO:0000256" key="3">
    <source>
        <dbReference type="ARBA" id="ARBA00022692"/>
    </source>
</evidence>
<dbReference type="InterPro" id="IPR030923">
    <property type="entry name" value="LptG"/>
</dbReference>
<dbReference type="RefSeq" id="WP_379728262.1">
    <property type="nucleotide sequence ID" value="NZ_JBHRYJ010000003.1"/>
</dbReference>
<evidence type="ECO:0000256" key="4">
    <source>
        <dbReference type="ARBA" id="ARBA00022989"/>
    </source>
</evidence>
<comment type="subcellular location">
    <subcellularLocation>
        <location evidence="1">Cell membrane</location>
        <topology evidence="1">Multi-pass membrane protein</topology>
    </subcellularLocation>
</comment>
<dbReference type="Pfam" id="PF03739">
    <property type="entry name" value="LptF_LptG"/>
    <property type="match status" value="1"/>
</dbReference>
<proteinExistence type="predicted"/>
<dbReference type="PANTHER" id="PTHR33529:SF2">
    <property type="entry name" value="LIPOPOLYSACCHARIDE EXPORT SYSTEM PERMEASE PROTEIN LPTG"/>
    <property type="match status" value="1"/>
</dbReference>
<keyword evidence="5 6" id="KW-0472">Membrane</keyword>
<evidence type="ECO:0000256" key="1">
    <source>
        <dbReference type="ARBA" id="ARBA00004651"/>
    </source>
</evidence>